<dbReference type="SUPFAM" id="SSF53383">
    <property type="entry name" value="PLP-dependent transferases"/>
    <property type="match status" value="1"/>
</dbReference>
<protein>
    <recommendedName>
        <fullName evidence="4">glutamate-1-semialdehyde 2,1-aminomutase</fullName>
        <ecNumber evidence="4">5.4.3.8</ecNumber>
    </recommendedName>
</protein>
<proteinExistence type="inferred from homology"/>
<keyword evidence="5 8" id="KW-0663">Pyridoxal phosphate</keyword>
<dbReference type="InterPro" id="IPR005814">
    <property type="entry name" value="Aminotrans_3"/>
</dbReference>
<dbReference type="EMBL" id="VBPB01000084">
    <property type="protein sequence ID" value="TMQ73034.1"/>
    <property type="molecule type" value="Genomic_DNA"/>
</dbReference>
<dbReference type="PANTHER" id="PTHR43713:SF3">
    <property type="entry name" value="GLUTAMATE-1-SEMIALDEHYDE 2,1-AMINOMUTASE 1, CHLOROPLASTIC-RELATED"/>
    <property type="match status" value="1"/>
</dbReference>
<evidence type="ECO:0000256" key="6">
    <source>
        <dbReference type="ARBA" id="ARBA00023235"/>
    </source>
</evidence>
<dbReference type="GO" id="GO:0030170">
    <property type="term" value="F:pyridoxal phosphate binding"/>
    <property type="evidence" value="ECO:0007669"/>
    <property type="project" value="InterPro"/>
</dbReference>
<dbReference type="InterPro" id="IPR015422">
    <property type="entry name" value="PyrdxlP-dep_Trfase_small"/>
</dbReference>
<keyword evidence="6" id="KW-0413">Isomerase</keyword>
<dbReference type="Gene3D" id="3.90.1150.10">
    <property type="entry name" value="Aspartate Aminotransferase, domain 1"/>
    <property type="match status" value="1"/>
</dbReference>
<comment type="caution">
    <text evidence="9">The sequence shown here is derived from an EMBL/GenBank/DDBJ whole genome shotgun (WGS) entry which is preliminary data.</text>
</comment>
<keyword evidence="9" id="KW-0808">Transferase</keyword>
<dbReference type="AlphaFoldDB" id="A0A538UAY8"/>
<evidence type="ECO:0000256" key="3">
    <source>
        <dbReference type="ARBA" id="ARBA00008981"/>
    </source>
</evidence>
<keyword evidence="9" id="KW-0032">Aminotransferase</keyword>
<dbReference type="GO" id="GO:0008483">
    <property type="term" value="F:transaminase activity"/>
    <property type="evidence" value="ECO:0007669"/>
    <property type="project" value="UniProtKB-KW"/>
</dbReference>
<dbReference type="GO" id="GO:0006779">
    <property type="term" value="P:porphyrin-containing compound biosynthetic process"/>
    <property type="evidence" value="ECO:0007669"/>
    <property type="project" value="UniProtKB-KW"/>
</dbReference>
<sequence length="458" mass="48828">MGDLRSTVIEGYEAFAPISRELIEEARRCFPGGDTRMSAHYAPYPLFVERAAGCRLYDADGHALVDFMNNFTSLIHGHAFAPVVEAVIEQVQRGTAYAAPTRSQVALAQLIRARVPSVEQLRFTSSGSEATLMTLRCARAATGRQKIMKMEGAYHGSYELAEVSLVPRPDRCGPLAAPHPVPIDASIPRSALDDAVICPFNEPALARALIDRHAHELAAVIVEPVLASMGMIPATPEFIAALREATARHGTVLVFDEVVTLRVSHGGAQAWYGVTPDLTAMGKIIGGGLPIGAFGGREDLMRVFHPDEREPVMHASTFSGNPISMAAGFAAMDALTPDATQRLNALGERLRAGIGAAFARHGIRGQATGLGSLANIHFTDAALASARDSLAGVLRSGHVNQLLHLEMLKRGVASAARLMYCTSTAMGDEDVDFALAALDDALKSLLPGIEKEKPELLV</sequence>
<keyword evidence="7" id="KW-0627">Porphyrin biosynthesis</keyword>
<reference evidence="9 10" key="1">
    <citation type="journal article" date="2019" name="Nat. Microbiol.">
        <title>Mediterranean grassland soil C-N compound turnover is dependent on rainfall and depth, and is mediated by genomically divergent microorganisms.</title>
        <authorList>
            <person name="Diamond S."/>
            <person name="Andeer P.F."/>
            <person name="Li Z."/>
            <person name="Crits-Christoph A."/>
            <person name="Burstein D."/>
            <person name="Anantharaman K."/>
            <person name="Lane K.R."/>
            <person name="Thomas B.C."/>
            <person name="Pan C."/>
            <person name="Northen T.R."/>
            <person name="Banfield J.F."/>
        </authorList>
    </citation>
    <scope>NUCLEOTIDE SEQUENCE [LARGE SCALE GENOMIC DNA]</scope>
    <source>
        <strain evidence="9">WS_11</strain>
    </source>
</reference>
<organism evidence="9 10">
    <name type="scientific">Eiseniibacteriota bacterium</name>
    <dbReference type="NCBI Taxonomy" id="2212470"/>
    <lineage>
        <taxon>Bacteria</taxon>
        <taxon>Candidatus Eiseniibacteriota</taxon>
    </lineage>
</organism>
<accession>A0A538UAY8</accession>
<evidence type="ECO:0000256" key="5">
    <source>
        <dbReference type="ARBA" id="ARBA00022898"/>
    </source>
</evidence>
<dbReference type="InterPro" id="IPR015424">
    <property type="entry name" value="PyrdxlP-dep_Trfase"/>
</dbReference>
<name>A0A538UAY8_UNCEI</name>
<dbReference type="GO" id="GO:0042286">
    <property type="term" value="F:glutamate-1-semialdehyde 2,1-aminomutase activity"/>
    <property type="evidence" value="ECO:0007669"/>
    <property type="project" value="UniProtKB-EC"/>
</dbReference>
<dbReference type="InterPro" id="IPR015421">
    <property type="entry name" value="PyrdxlP-dep_Trfase_major"/>
</dbReference>
<dbReference type="PANTHER" id="PTHR43713">
    <property type="entry name" value="GLUTAMATE-1-SEMIALDEHYDE 2,1-AMINOMUTASE"/>
    <property type="match status" value="1"/>
</dbReference>
<evidence type="ECO:0000313" key="10">
    <source>
        <dbReference type="Proteomes" id="UP000319771"/>
    </source>
</evidence>
<gene>
    <name evidence="9" type="ORF">E6K81_05835</name>
</gene>
<evidence type="ECO:0000256" key="2">
    <source>
        <dbReference type="ARBA" id="ARBA00004819"/>
    </source>
</evidence>
<dbReference type="FunFam" id="3.40.640.10:FF:000021">
    <property type="entry name" value="Glutamate-1-semialdehyde 2,1-aminomutase"/>
    <property type="match status" value="1"/>
</dbReference>
<dbReference type="Pfam" id="PF00202">
    <property type="entry name" value="Aminotran_3"/>
    <property type="match status" value="1"/>
</dbReference>
<comment type="cofactor">
    <cofactor evidence="1">
        <name>pyridoxal 5'-phosphate</name>
        <dbReference type="ChEBI" id="CHEBI:597326"/>
    </cofactor>
</comment>
<comment type="similarity">
    <text evidence="3">Belongs to the class-III pyridoxal-phosphate-dependent aminotransferase family. HemL subfamily.</text>
</comment>
<dbReference type="CDD" id="cd00610">
    <property type="entry name" value="OAT_like"/>
    <property type="match status" value="1"/>
</dbReference>
<evidence type="ECO:0000256" key="8">
    <source>
        <dbReference type="RuleBase" id="RU003560"/>
    </source>
</evidence>
<dbReference type="EC" id="5.4.3.8" evidence="4"/>
<evidence type="ECO:0000313" key="9">
    <source>
        <dbReference type="EMBL" id="TMQ73034.1"/>
    </source>
</evidence>
<evidence type="ECO:0000256" key="7">
    <source>
        <dbReference type="ARBA" id="ARBA00023244"/>
    </source>
</evidence>
<evidence type="ECO:0000256" key="4">
    <source>
        <dbReference type="ARBA" id="ARBA00012143"/>
    </source>
</evidence>
<dbReference type="Proteomes" id="UP000319771">
    <property type="component" value="Unassembled WGS sequence"/>
</dbReference>
<comment type="pathway">
    <text evidence="2">Porphyrin-containing compound metabolism; protoporphyrin-IX biosynthesis; 5-aminolevulinate from L-glutamyl-tRNA(Glu): step 2/2.</text>
</comment>
<dbReference type="Gene3D" id="3.40.640.10">
    <property type="entry name" value="Type I PLP-dependent aspartate aminotransferase-like (Major domain)"/>
    <property type="match status" value="1"/>
</dbReference>
<evidence type="ECO:0000256" key="1">
    <source>
        <dbReference type="ARBA" id="ARBA00001933"/>
    </source>
</evidence>